<dbReference type="Gene3D" id="3.40.50.1820">
    <property type="entry name" value="alpha/beta hydrolase"/>
    <property type="match status" value="1"/>
</dbReference>
<gene>
    <name evidence="3" type="ORF">E1269_25115</name>
</gene>
<dbReference type="Pfam" id="PF01636">
    <property type="entry name" value="APH"/>
    <property type="match status" value="2"/>
</dbReference>
<accession>A0A4R5CL24</accession>
<keyword evidence="4" id="KW-1185">Reference proteome</keyword>
<evidence type="ECO:0000313" key="3">
    <source>
        <dbReference type="EMBL" id="TDE00596.1"/>
    </source>
</evidence>
<keyword evidence="3" id="KW-0378">Hydrolase</keyword>
<dbReference type="InterPro" id="IPR002575">
    <property type="entry name" value="Aminoglycoside_PTrfase"/>
</dbReference>
<dbReference type="PRINTS" id="PR00111">
    <property type="entry name" value="ABHYDROLASE"/>
</dbReference>
<dbReference type="GO" id="GO:0016020">
    <property type="term" value="C:membrane"/>
    <property type="evidence" value="ECO:0007669"/>
    <property type="project" value="TreeGrafter"/>
</dbReference>
<dbReference type="InterPro" id="IPR050266">
    <property type="entry name" value="AB_hydrolase_sf"/>
</dbReference>
<reference evidence="3 4" key="1">
    <citation type="submission" date="2019-03" db="EMBL/GenBank/DDBJ databases">
        <title>Draft genome sequences of novel Actinobacteria.</title>
        <authorList>
            <person name="Sahin N."/>
            <person name="Ay H."/>
            <person name="Saygin H."/>
        </authorList>
    </citation>
    <scope>NUCLEOTIDE SEQUENCE [LARGE SCALE GENOMIC DNA]</scope>
    <source>
        <strain evidence="3 4">5K138</strain>
    </source>
</reference>
<dbReference type="InterPro" id="IPR011009">
    <property type="entry name" value="Kinase-like_dom_sf"/>
</dbReference>
<dbReference type="SUPFAM" id="SSF53474">
    <property type="entry name" value="alpha/beta-Hydrolases"/>
    <property type="match status" value="1"/>
</dbReference>
<comment type="caution">
    <text evidence="3">The sequence shown here is derived from an EMBL/GenBank/DDBJ whole genome shotgun (WGS) entry which is preliminary data.</text>
</comment>
<evidence type="ECO:0000313" key="4">
    <source>
        <dbReference type="Proteomes" id="UP000294739"/>
    </source>
</evidence>
<feature type="domain" description="Aminoglycoside phosphotransferase" evidence="2">
    <location>
        <begin position="414"/>
        <end position="476"/>
    </location>
</feature>
<dbReference type="Gene3D" id="3.90.1200.10">
    <property type="match status" value="1"/>
</dbReference>
<dbReference type="InterPro" id="IPR029058">
    <property type="entry name" value="AB_hydrolase_fold"/>
</dbReference>
<sequence length="557" mass="60080">MPTYLAADDARLHYDELSTDAGAGAPIVVLAGGAAQHPAYLGDLAGLAEKHPLVVPHLRGVGESPAPDEPPAGSYWRQADDVEALRRHLGVDRVVLAGHSAGTRLAVSYAAQYPDRVAALILITPPTAYLVDVPSDADAIVERRRGEPAFDAALAALEAGPAELTDEGFYAWQQVMSPTAFATWTPAYAEHVRRGRWFLAANRAYFSVPPPDDLAQRLRAVAAPTLVVAGAEDATTGVAPVRAVSELFPAGRVAVLDHCGHFPWLERPAEFRAAVDAFLDEVADALDGVVETPLLGGDVSDGVVRRGGTVRRRPADGAPAIHAYLRHLEEAGFPHAPRFLGFDAQGREILTYLDGEMGGRPLAPWAVTDDALREVARIQRRLHDLSAEVPLPDGVAWPRPAEISGVPPPFDPGTDDVVGHNDITFENTIFVDGRPVGIVDFDLAGPTTRLLDVATTLRYWAPLSAPDDRDPALRDADPGHRMRAFADAYGLDADQRRDLLAVVDRRFARTWHTMKFRAERDGGGWARMWADGAGDNIKRSHAWFLTQHDALAAALTA</sequence>
<dbReference type="EMBL" id="SMKZ01000048">
    <property type="protein sequence ID" value="TDE00596.1"/>
    <property type="molecule type" value="Genomic_DNA"/>
</dbReference>
<dbReference type="OrthoDB" id="9796770at2"/>
<dbReference type="Pfam" id="PF00561">
    <property type="entry name" value="Abhydrolase_1"/>
    <property type="match status" value="1"/>
</dbReference>
<dbReference type="RefSeq" id="WP_131899731.1">
    <property type="nucleotide sequence ID" value="NZ_SMKZ01000048.1"/>
</dbReference>
<dbReference type="AlphaFoldDB" id="A0A4R5CL24"/>
<proteinExistence type="predicted"/>
<dbReference type="PANTHER" id="PTHR43798">
    <property type="entry name" value="MONOACYLGLYCEROL LIPASE"/>
    <property type="match status" value="1"/>
</dbReference>
<evidence type="ECO:0000259" key="2">
    <source>
        <dbReference type="Pfam" id="PF01636"/>
    </source>
</evidence>
<name>A0A4R5CL24_9ACTN</name>
<feature type="domain" description="Aminoglycoside phosphotransferase" evidence="2">
    <location>
        <begin position="310"/>
        <end position="392"/>
    </location>
</feature>
<dbReference type="Proteomes" id="UP000294739">
    <property type="component" value="Unassembled WGS sequence"/>
</dbReference>
<dbReference type="SUPFAM" id="SSF56112">
    <property type="entry name" value="Protein kinase-like (PK-like)"/>
    <property type="match status" value="1"/>
</dbReference>
<feature type="domain" description="AB hydrolase-1" evidence="1">
    <location>
        <begin position="26"/>
        <end position="268"/>
    </location>
</feature>
<organism evidence="3 4">
    <name type="scientific">Jiangella asiatica</name>
    <dbReference type="NCBI Taxonomy" id="2530372"/>
    <lineage>
        <taxon>Bacteria</taxon>
        <taxon>Bacillati</taxon>
        <taxon>Actinomycetota</taxon>
        <taxon>Actinomycetes</taxon>
        <taxon>Jiangellales</taxon>
        <taxon>Jiangellaceae</taxon>
        <taxon>Jiangella</taxon>
    </lineage>
</organism>
<dbReference type="GO" id="GO:0016787">
    <property type="term" value="F:hydrolase activity"/>
    <property type="evidence" value="ECO:0007669"/>
    <property type="project" value="UniProtKB-KW"/>
</dbReference>
<evidence type="ECO:0000259" key="1">
    <source>
        <dbReference type="Pfam" id="PF00561"/>
    </source>
</evidence>
<dbReference type="InParanoid" id="A0A4R5CL24"/>
<dbReference type="PANTHER" id="PTHR43798:SF33">
    <property type="entry name" value="HYDROLASE, PUTATIVE (AFU_ORTHOLOGUE AFUA_2G14860)-RELATED"/>
    <property type="match status" value="1"/>
</dbReference>
<dbReference type="InterPro" id="IPR000073">
    <property type="entry name" value="AB_hydrolase_1"/>
</dbReference>
<protein>
    <submittedName>
        <fullName evidence="3">Alpha/beta fold hydrolase</fullName>
    </submittedName>
</protein>